<organism evidence="1 2">
    <name type="scientific">Alkalihalophilus marmarensis DSM 21297</name>
    <dbReference type="NCBI Taxonomy" id="1188261"/>
    <lineage>
        <taxon>Bacteria</taxon>
        <taxon>Bacillati</taxon>
        <taxon>Bacillota</taxon>
        <taxon>Bacilli</taxon>
        <taxon>Bacillales</taxon>
        <taxon>Bacillaceae</taxon>
        <taxon>Alkalihalophilus</taxon>
    </lineage>
</organism>
<dbReference type="Proteomes" id="UP000017170">
    <property type="component" value="Unassembled WGS sequence"/>
</dbReference>
<gene>
    <name evidence="1" type="ORF">A33I_02375</name>
</gene>
<name>U6SHM1_9BACI</name>
<evidence type="ECO:0000313" key="2">
    <source>
        <dbReference type="Proteomes" id="UP000017170"/>
    </source>
</evidence>
<comment type="caution">
    <text evidence="1">The sequence shown here is derived from an EMBL/GenBank/DDBJ whole genome shotgun (WGS) entry which is preliminary data.</text>
</comment>
<dbReference type="EMBL" id="ATAE01000067">
    <property type="protein sequence ID" value="ERN51234.1"/>
    <property type="molecule type" value="Genomic_DNA"/>
</dbReference>
<dbReference type="AlphaFoldDB" id="U6SHM1"/>
<sequence>MHHFYPQDKELQLDNKKSGLIHLDRKRLVWHEE</sequence>
<evidence type="ECO:0000313" key="1">
    <source>
        <dbReference type="EMBL" id="ERN51234.1"/>
    </source>
</evidence>
<keyword evidence="2" id="KW-1185">Reference proteome</keyword>
<accession>U6SHM1</accession>
<protein>
    <submittedName>
        <fullName evidence="1">Uncharacterized protein</fullName>
    </submittedName>
</protein>
<proteinExistence type="predicted"/>
<reference evidence="1 2" key="1">
    <citation type="journal article" date="2013" name="Genome Announc.">
        <title>Genome Sequence of the Extreme Obligate Alkaliphile Bacillus marmarensis Strain DSM 21297.</title>
        <authorList>
            <person name="Wernick D.G."/>
            <person name="Choi K.Y."/>
            <person name="Tat C.A."/>
            <person name="Lafontaine Rivera J.G."/>
            <person name="Liao J.C."/>
        </authorList>
    </citation>
    <scope>NUCLEOTIDE SEQUENCE [LARGE SCALE GENOMIC DNA]</scope>
    <source>
        <strain evidence="1 2">DSM 21297</strain>
    </source>
</reference>